<dbReference type="CDD" id="cd11804">
    <property type="entry name" value="SH3_GRB2_like_N"/>
    <property type="match status" value="1"/>
</dbReference>
<feature type="domain" description="SH2" evidence="5">
    <location>
        <begin position="60"/>
        <end position="152"/>
    </location>
</feature>
<feature type="domain" description="SH3" evidence="6">
    <location>
        <begin position="1"/>
        <end position="58"/>
    </location>
</feature>
<evidence type="ECO:0000259" key="6">
    <source>
        <dbReference type="PROSITE" id="PS50002"/>
    </source>
</evidence>
<dbReference type="Pfam" id="PF00017">
    <property type="entry name" value="SH2"/>
    <property type="match status" value="1"/>
</dbReference>
<dbReference type="CDD" id="cd09941">
    <property type="entry name" value="SH2_Grb2_like"/>
    <property type="match status" value="1"/>
</dbReference>
<dbReference type="Pfam" id="PF00018">
    <property type="entry name" value="SH3_1"/>
    <property type="match status" value="2"/>
</dbReference>
<evidence type="ECO:0000256" key="4">
    <source>
        <dbReference type="PROSITE-ProRule" id="PRU00192"/>
    </source>
</evidence>
<dbReference type="InterPro" id="IPR000980">
    <property type="entry name" value="SH2"/>
</dbReference>
<evidence type="ECO:0000256" key="2">
    <source>
        <dbReference type="ARBA" id="ARBA00022999"/>
    </source>
</evidence>
<dbReference type="STRING" id="451379.A0A0N5AE52"/>
<dbReference type="PRINTS" id="PR00499">
    <property type="entry name" value="P67PHOX"/>
</dbReference>
<dbReference type="Gene3D" id="2.30.30.40">
    <property type="entry name" value="SH3 Domains"/>
    <property type="match status" value="2"/>
</dbReference>
<evidence type="ECO:0000256" key="3">
    <source>
        <dbReference type="PROSITE-ProRule" id="PRU00191"/>
    </source>
</evidence>
<evidence type="ECO:0000256" key="1">
    <source>
        <dbReference type="ARBA" id="ARBA00022443"/>
    </source>
</evidence>
<protein>
    <submittedName>
        <fullName evidence="8">SH3 domain-containing protein</fullName>
    </submittedName>
</protein>
<proteinExistence type="predicted"/>
<dbReference type="InterPro" id="IPR001452">
    <property type="entry name" value="SH3_domain"/>
</dbReference>
<keyword evidence="1 4" id="KW-0728">SH3 domain</keyword>
<sequence length="220" mass="25255">MEAIAEHDFNATAEDELSFRKGEVVKILNKDEDINWFKAEIDGREGFVPSNYIKMMDHDWYLGKISRADSEKLLLKPGNDDGAFLVRQSESSPGEFSISVRFQDKVQHFKVLRDHNGKYFLWVVKFSSLNELIKYHRGASVSRTHTILLKNMDGTATQQGNLVQAMFDFCPQESGELAFMRGDIITVTNRDDKFWWEGTLNNKNGLFPSTYVCPYNNSAH</sequence>
<keyword evidence="7" id="KW-1185">Reference proteome</keyword>
<feature type="domain" description="SH3" evidence="6">
    <location>
        <begin position="158"/>
        <end position="217"/>
    </location>
</feature>
<dbReference type="PROSITE" id="PS50002">
    <property type="entry name" value="SH3"/>
    <property type="match status" value="2"/>
</dbReference>
<dbReference type="PRINTS" id="PR00401">
    <property type="entry name" value="SH2DOMAIN"/>
</dbReference>
<dbReference type="SUPFAM" id="SSF55550">
    <property type="entry name" value="SH2 domain"/>
    <property type="match status" value="1"/>
</dbReference>
<name>A0A0N5AE52_9BILA</name>
<dbReference type="InterPro" id="IPR043539">
    <property type="entry name" value="Grb2-like"/>
</dbReference>
<dbReference type="PANTHER" id="PTHR46037">
    <property type="entry name" value="PROTEIN ENHANCER OF SEVENLESS 2B"/>
    <property type="match status" value="1"/>
</dbReference>
<reference evidence="8" key="1">
    <citation type="submission" date="2017-02" db="UniProtKB">
        <authorList>
            <consortium name="WormBaseParasite"/>
        </authorList>
    </citation>
    <scope>IDENTIFICATION</scope>
</reference>
<dbReference type="Proteomes" id="UP000046393">
    <property type="component" value="Unplaced"/>
</dbReference>
<dbReference type="SMART" id="SM00326">
    <property type="entry name" value="SH3"/>
    <property type="match status" value="2"/>
</dbReference>
<dbReference type="Gene3D" id="3.30.505.10">
    <property type="entry name" value="SH2 domain"/>
    <property type="match status" value="1"/>
</dbReference>
<evidence type="ECO:0000259" key="5">
    <source>
        <dbReference type="PROSITE" id="PS50001"/>
    </source>
</evidence>
<dbReference type="CDD" id="cd11805">
    <property type="entry name" value="SH3_GRB2_like_C"/>
    <property type="match status" value="1"/>
</dbReference>
<keyword evidence="2 3" id="KW-0727">SH2 domain</keyword>
<dbReference type="InterPro" id="IPR036028">
    <property type="entry name" value="SH3-like_dom_sf"/>
</dbReference>
<accession>A0A0N5AE52</accession>
<dbReference type="SUPFAM" id="SSF50044">
    <property type="entry name" value="SH3-domain"/>
    <property type="match status" value="1"/>
</dbReference>
<dbReference type="WBParaSite" id="SMUV_0000249501-mRNA-1">
    <property type="protein sequence ID" value="SMUV_0000249501-mRNA-1"/>
    <property type="gene ID" value="SMUV_0000249501"/>
</dbReference>
<dbReference type="PROSITE" id="PS50001">
    <property type="entry name" value="SH2"/>
    <property type="match status" value="1"/>
</dbReference>
<dbReference type="PRINTS" id="PR00452">
    <property type="entry name" value="SH3DOMAIN"/>
</dbReference>
<dbReference type="AlphaFoldDB" id="A0A0N5AE52"/>
<evidence type="ECO:0000313" key="7">
    <source>
        <dbReference type="Proteomes" id="UP000046393"/>
    </source>
</evidence>
<evidence type="ECO:0000313" key="8">
    <source>
        <dbReference type="WBParaSite" id="SMUV_0000249501-mRNA-1"/>
    </source>
</evidence>
<organism evidence="7 8">
    <name type="scientific">Syphacia muris</name>
    <dbReference type="NCBI Taxonomy" id="451379"/>
    <lineage>
        <taxon>Eukaryota</taxon>
        <taxon>Metazoa</taxon>
        <taxon>Ecdysozoa</taxon>
        <taxon>Nematoda</taxon>
        <taxon>Chromadorea</taxon>
        <taxon>Rhabditida</taxon>
        <taxon>Spirurina</taxon>
        <taxon>Oxyuridomorpha</taxon>
        <taxon>Oxyuroidea</taxon>
        <taxon>Oxyuridae</taxon>
        <taxon>Syphacia</taxon>
    </lineage>
</organism>
<dbReference type="InterPro" id="IPR036860">
    <property type="entry name" value="SH2_dom_sf"/>
</dbReference>
<dbReference type="SMART" id="SM00252">
    <property type="entry name" value="SH2"/>
    <property type="match status" value="1"/>
</dbReference>